<dbReference type="InterPro" id="IPR050177">
    <property type="entry name" value="Lipid_A_modif_metabolic_enz"/>
</dbReference>
<evidence type="ECO:0000259" key="1">
    <source>
        <dbReference type="Pfam" id="PF01370"/>
    </source>
</evidence>
<dbReference type="AlphaFoldDB" id="A0A7C4JRJ7"/>
<comment type="caution">
    <text evidence="2">The sequence shown here is derived from an EMBL/GenBank/DDBJ whole genome shotgun (WGS) entry which is preliminary data.</text>
</comment>
<reference evidence="2" key="1">
    <citation type="journal article" date="2020" name="mSystems">
        <title>Genome- and Community-Level Interaction Insights into Carbon Utilization and Element Cycling Functions of Hydrothermarchaeota in Hydrothermal Sediment.</title>
        <authorList>
            <person name="Zhou Z."/>
            <person name="Liu Y."/>
            <person name="Xu W."/>
            <person name="Pan J."/>
            <person name="Luo Z.H."/>
            <person name="Li M."/>
        </authorList>
    </citation>
    <scope>NUCLEOTIDE SEQUENCE [LARGE SCALE GENOMIC DNA]</scope>
    <source>
        <strain evidence="2">SpSt-6</strain>
    </source>
</reference>
<gene>
    <name evidence="2" type="ORF">ENT66_03050</name>
</gene>
<name>A0A7C4JRJ7_9BACT</name>
<proteinExistence type="predicted"/>
<dbReference type="Gene3D" id="3.90.25.10">
    <property type="entry name" value="UDP-galactose 4-epimerase, domain 1"/>
    <property type="match status" value="1"/>
</dbReference>
<dbReference type="Pfam" id="PF01370">
    <property type="entry name" value="Epimerase"/>
    <property type="match status" value="1"/>
</dbReference>
<dbReference type="PANTHER" id="PTHR43245">
    <property type="entry name" value="BIFUNCTIONAL POLYMYXIN RESISTANCE PROTEIN ARNA"/>
    <property type="match status" value="1"/>
</dbReference>
<dbReference type="Gene3D" id="3.40.50.720">
    <property type="entry name" value="NAD(P)-binding Rossmann-like Domain"/>
    <property type="match status" value="1"/>
</dbReference>
<dbReference type="EMBL" id="DSZN01000058">
    <property type="protein sequence ID" value="HGQ85354.1"/>
    <property type="molecule type" value="Genomic_DNA"/>
</dbReference>
<dbReference type="SUPFAM" id="SSF51735">
    <property type="entry name" value="NAD(P)-binding Rossmann-fold domains"/>
    <property type="match status" value="1"/>
</dbReference>
<accession>A0A7C4JRJ7</accession>
<sequence length="308" mass="34883">MKNKRILITGVCGFIGKNLARRLMNKNKIIGVDNFEYSKRDEAKDLIREIEFIEADVSNREIFNKLPKDIDYIFHFGAPSSVILFNRNPMHCYTETVVGMWNILEFAKSINIRKLIYPSSGSVYAGNKMPHTENILPRPRNLYAAAKVACEGLAFSYIDFVDSVGLRIFAGYGPGEESKGEYASVVYLFIKDILNNRSPKIFGDGNQSRDFIYIDDVINAILKSAEIDYTGIINVGSGVSTSFNRLVEIINSLVGKNIKPVYIPREKNYVEVLRADIKLMSRLLKIKVTPLVEGVKKFVDYLVKEDLL</sequence>
<organism evidence="2">
    <name type="scientific">Thermodesulfobacterium geofontis</name>
    <dbReference type="NCBI Taxonomy" id="1295609"/>
    <lineage>
        <taxon>Bacteria</taxon>
        <taxon>Pseudomonadati</taxon>
        <taxon>Thermodesulfobacteriota</taxon>
        <taxon>Thermodesulfobacteria</taxon>
        <taxon>Thermodesulfobacteriales</taxon>
        <taxon>Thermodesulfobacteriaceae</taxon>
        <taxon>Thermodesulfobacterium</taxon>
    </lineage>
</organism>
<dbReference type="PANTHER" id="PTHR43245:SF13">
    <property type="entry name" value="UDP-D-APIOSE_UDP-D-XYLOSE SYNTHASE 2"/>
    <property type="match status" value="1"/>
</dbReference>
<feature type="domain" description="NAD-dependent epimerase/dehydratase" evidence="1">
    <location>
        <begin position="6"/>
        <end position="236"/>
    </location>
</feature>
<protein>
    <submittedName>
        <fullName evidence="2">NAD-dependent epimerase/dehydratase family protein</fullName>
    </submittedName>
</protein>
<dbReference type="InterPro" id="IPR001509">
    <property type="entry name" value="Epimerase_deHydtase"/>
</dbReference>
<dbReference type="InterPro" id="IPR036291">
    <property type="entry name" value="NAD(P)-bd_dom_sf"/>
</dbReference>
<evidence type="ECO:0000313" key="2">
    <source>
        <dbReference type="EMBL" id="HGQ85354.1"/>
    </source>
</evidence>